<dbReference type="Proteomes" id="UP000696280">
    <property type="component" value="Unassembled WGS sequence"/>
</dbReference>
<feature type="compositionally biased region" description="Basic and acidic residues" evidence="1">
    <location>
        <begin position="45"/>
        <end position="58"/>
    </location>
</feature>
<reference evidence="2" key="1">
    <citation type="submission" date="2021-07" db="EMBL/GenBank/DDBJ databases">
        <authorList>
            <person name="Durling M."/>
        </authorList>
    </citation>
    <scope>NUCLEOTIDE SEQUENCE</scope>
</reference>
<feature type="compositionally biased region" description="Basic residues" evidence="1">
    <location>
        <begin position="200"/>
        <end position="209"/>
    </location>
</feature>
<feature type="compositionally biased region" description="Basic and acidic residues" evidence="1">
    <location>
        <begin position="451"/>
        <end position="463"/>
    </location>
</feature>
<evidence type="ECO:0000313" key="2">
    <source>
        <dbReference type="EMBL" id="CAG8958199.1"/>
    </source>
</evidence>
<dbReference type="OrthoDB" id="5426563at2759"/>
<protein>
    <submittedName>
        <fullName evidence="2">Uncharacterized protein</fullName>
    </submittedName>
</protein>
<feature type="compositionally biased region" description="Low complexity" evidence="1">
    <location>
        <begin position="269"/>
        <end position="283"/>
    </location>
</feature>
<feature type="region of interest" description="Disordered" evidence="1">
    <location>
        <begin position="767"/>
        <end position="827"/>
    </location>
</feature>
<dbReference type="EMBL" id="CAJVRL010000081">
    <property type="protein sequence ID" value="CAG8958199.1"/>
    <property type="molecule type" value="Genomic_DNA"/>
</dbReference>
<feature type="region of interest" description="Disordered" evidence="1">
    <location>
        <begin position="511"/>
        <end position="561"/>
    </location>
</feature>
<feature type="compositionally biased region" description="Basic and acidic residues" evidence="1">
    <location>
        <begin position="777"/>
        <end position="793"/>
    </location>
</feature>
<dbReference type="AlphaFoldDB" id="A0A9N9L2C3"/>
<feature type="region of interest" description="Disordered" evidence="1">
    <location>
        <begin position="727"/>
        <end position="754"/>
    </location>
</feature>
<accession>A0A9N9L2C3</accession>
<feature type="compositionally biased region" description="Acidic residues" evidence="1">
    <location>
        <begin position="816"/>
        <end position="827"/>
    </location>
</feature>
<organism evidence="2 3">
    <name type="scientific">Hymenoscyphus fraxineus</name>
    <dbReference type="NCBI Taxonomy" id="746836"/>
    <lineage>
        <taxon>Eukaryota</taxon>
        <taxon>Fungi</taxon>
        <taxon>Dikarya</taxon>
        <taxon>Ascomycota</taxon>
        <taxon>Pezizomycotina</taxon>
        <taxon>Leotiomycetes</taxon>
        <taxon>Helotiales</taxon>
        <taxon>Helotiaceae</taxon>
        <taxon>Hymenoscyphus</taxon>
    </lineage>
</organism>
<gene>
    <name evidence="2" type="ORF">HYFRA_00000552</name>
</gene>
<feature type="region of interest" description="Disordered" evidence="1">
    <location>
        <begin position="200"/>
        <end position="219"/>
    </location>
</feature>
<evidence type="ECO:0000313" key="3">
    <source>
        <dbReference type="Proteomes" id="UP000696280"/>
    </source>
</evidence>
<feature type="region of interest" description="Disordered" evidence="1">
    <location>
        <begin position="450"/>
        <end position="476"/>
    </location>
</feature>
<feature type="compositionally biased region" description="Polar residues" evidence="1">
    <location>
        <begin position="513"/>
        <end position="523"/>
    </location>
</feature>
<name>A0A9N9L2C3_9HELO</name>
<proteinExistence type="predicted"/>
<feature type="region of interest" description="Disordered" evidence="1">
    <location>
        <begin position="1"/>
        <end position="92"/>
    </location>
</feature>
<evidence type="ECO:0000256" key="1">
    <source>
        <dbReference type="SAM" id="MobiDB-lite"/>
    </source>
</evidence>
<feature type="region of interest" description="Disordered" evidence="1">
    <location>
        <begin position="226"/>
        <end position="285"/>
    </location>
</feature>
<feature type="compositionally biased region" description="Basic and acidic residues" evidence="1">
    <location>
        <begin position="226"/>
        <end position="239"/>
    </location>
</feature>
<feature type="compositionally biased region" description="Polar residues" evidence="1">
    <location>
        <begin position="635"/>
        <end position="666"/>
    </location>
</feature>
<feature type="region of interest" description="Disordered" evidence="1">
    <location>
        <begin position="635"/>
        <end position="670"/>
    </location>
</feature>
<comment type="caution">
    <text evidence="2">The sequence shown here is derived from an EMBL/GenBank/DDBJ whole genome shotgun (WGS) entry which is preliminary data.</text>
</comment>
<keyword evidence="3" id="KW-1185">Reference proteome</keyword>
<sequence>MNWTGGAKQRHSNAAGSLKHRQQQHFAKVKANLLAGKKQSPRKHPNVDRLRQLHEGNSRPRQPSAAIIDPRESHTYDDRHTSQRHTQSDPFNVHPATFGEPKNTHFLASQQHHPTTIKREKSSRTGFHPPTFQSRVEVMEYQRDSVSVASGGFDHEAEGSLMEKRRKILLKGDWVSVGFQRPPQVENISSQIKHDVARRRKVRDGHRARYNNEPQSNFPIRDHEYRHRQKPRETHEHMPRNTGQPGVRISIGGKLTAPGLSSSSAVPRSIQSQSSQLFSSNRQPSYSSDVMLLDNEKMRSGSMSSRGLSNVHLANERRATPEEQRQPIFCPSSASLVHPVPRSTRVAPILRRESVEREAADSTIAQVGRNRPIVPSSEVLDNSIWETWMEAMNPEDSSNTESTIDHQNVHISPGVSAAPTYGPRYDITEVAGMDHFDEFSTDLYPFQPLDIPRELSDSRDERNNTNGYSIDDQSEISSYFREGAEPYTESDILDVNSASGGYTEDSRQDFKLNTHSAPSSSPISYHRFKVPSPLPELASDEDNVSSPSISRSPNHKGHIVTRSPTFNQQINLKQQEPELTQQNDTRAMWNAPAKALEPPVLEESAADDVWRKFVFGSEGEDVDIFGQQATLGASSLEPSRGSSVMVQQPSSNFDSHGVSPNTTSPSRLFPLEQPTTSLIDYRMEDYGSSYLEPDEWIYSVGTRTDRATKGGSASLAAVEVVSSTTSNAFRTNSGGGTEVSTTQTDPRTFTTSRPLQRPTKKVMFTKPTPFSSSLTEASRERDEVLHIGKRDKWNGNGVSNNQGKRVKDIYSLPSSCDEDDLESIEDD</sequence>
<feature type="compositionally biased region" description="Basic and acidic residues" evidence="1">
    <location>
        <begin position="69"/>
        <end position="81"/>
    </location>
</feature>